<reference evidence="3" key="1">
    <citation type="submission" date="2020-05" db="EMBL/GenBank/DDBJ databases">
        <title>Phylogenomic resolution of chytrid fungi.</title>
        <authorList>
            <person name="Stajich J.E."/>
            <person name="Amses K."/>
            <person name="Simmons R."/>
            <person name="Seto K."/>
            <person name="Myers J."/>
            <person name="Bonds A."/>
            <person name="Quandt C.A."/>
            <person name="Barry K."/>
            <person name="Liu P."/>
            <person name="Grigoriev I."/>
            <person name="Longcore J.E."/>
            <person name="James T.Y."/>
        </authorList>
    </citation>
    <scope>NUCLEOTIDE SEQUENCE</scope>
    <source>
        <strain evidence="3">JEL0379</strain>
    </source>
</reference>
<keyword evidence="1" id="KW-0378">Hydrolase</keyword>
<dbReference type="InterPro" id="IPR013094">
    <property type="entry name" value="AB_hydrolase_3"/>
</dbReference>
<gene>
    <name evidence="3" type="ORF">HDU87_003443</name>
</gene>
<dbReference type="EMBL" id="JADGJQ010000025">
    <property type="protein sequence ID" value="KAJ3178620.1"/>
    <property type="molecule type" value="Genomic_DNA"/>
</dbReference>
<protein>
    <recommendedName>
        <fullName evidence="2">Alpha/beta hydrolase fold-3 domain-containing protein</fullName>
    </recommendedName>
</protein>
<comment type="caution">
    <text evidence="3">The sequence shown here is derived from an EMBL/GenBank/DDBJ whole genome shotgun (WGS) entry which is preliminary data.</text>
</comment>
<dbReference type="PANTHER" id="PTHR48081:SF3">
    <property type="entry name" value="ALPHA_BETA HYDROLASE FOLD-3 DOMAIN-CONTAINING PROTEIN"/>
    <property type="match status" value="1"/>
</dbReference>
<evidence type="ECO:0000256" key="1">
    <source>
        <dbReference type="ARBA" id="ARBA00022801"/>
    </source>
</evidence>
<accession>A0AAD5XSL1</accession>
<dbReference type="PANTHER" id="PTHR48081">
    <property type="entry name" value="AB HYDROLASE SUPERFAMILY PROTEIN C4A8.06C"/>
    <property type="match status" value="1"/>
</dbReference>
<dbReference type="InterPro" id="IPR029058">
    <property type="entry name" value="AB_hydrolase_fold"/>
</dbReference>
<proteinExistence type="predicted"/>
<feature type="domain" description="Alpha/beta hydrolase fold-3" evidence="2">
    <location>
        <begin position="36"/>
        <end position="278"/>
    </location>
</feature>
<keyword evidence="4" id="KW-1185">Reference proteome</keyword>
<dbReference type="Pfam" id="PF07859">
    <property type="entry name" value="Abhydrolase_3"/>
    <property type="match status" value="1"/>
</dbReference>
<name>A0AAD5XSL1_9FUNG</name>
<dbReference type="InterPro" id="IPR050300">
    <property type="entry name" value="GDXG_lipolytic_enzyme"/>
</dbReference>
<evidence type="ECO:0000259" key="2">
    <source>
        <dbReference type="Pfam" id="PF07859"/>
    </source>
</evidence>
<dbReference type="AlphaFoldDB" id="A0AAD5XSL1"/>
<evidence type="ECO:0000313" key="3">
    <source>
        <dbReference type="EMBL" id="KAJ3178620.1"/>
    </source>
</evidence>
<evidence type="ECO:0000313" key="4">
    <source>
        <dbReference type="Proteomes" id="UP001212152"/>
    </source>
</evidence>
<dbReference type="Proteomes" id="UP001212152">
    <property type="component" value="Unassembled WGS sequence"/>
</dbReference>
<dbReference type="SUPFAM" id="SSF53474">
    <property type="entry name" value="alpha/beta-Hydrolases"/>
    <property type="match status" value="1"/>
</dbReference>
<sequence>MESRTLEYKKAPDGHAIFADVHWLPSGVSTAKPVALLFHQGGFVVGTKDMIPRVQIEDLARLGFIVVNANYRLCPQVSVYEGPVQDAKDALAWIRNDLSAELAGISADPDRVVAVGYSAGGTLALTLGAVDKPVKAVLDVYGGKMFRDPSWSVPSPGFLTRPKPDAEYCKAIFNEPTVSATEVIFGSTAPPTPRAAWMTLVSQQGTWLAEVVKDGDYERVDPLALAAKSPRTFPPVFTIHGTDDTFVPYSLSERFTKELKDLAIDATLVPAPGKNHLFDVFLKGEEQEYKDTILKGFQFLANHV</sequence>
<organism evidence="3 4">
    <name type="scientific">Geranomyces variabilis</name>
    <dbReference type="NCBI Taxonomy" id="109894"/>
    <lineage>
        <taxon>Eukaryota</taxon>
        <taxon>Fungi</taxon>
        <taxon>Fungi incertae sedis</taxon>
        <taxon>Chytridiomycota</taxon>
        <taxon>Chytridiomycota incertae sedis</taxon>
        <taxon>Chytridiomycetes</taxon>
        <taxon>Spizellomycetales</taxon>
        <taxon>Powellomycetaceae</taxon>
        <taxon>Geranomyces</taxon>
    </lineage>
</organism>
<dbReference type="Gene3D" id="3.40.50.1820">
    <property type="entry name" value="alpha/beta hydrolase"/>
    <property type="match status" value="1"/>
</dbReference>
<dbReference type="GO" id="GO:0016787">
    <property type="term" value="F:hydrolase activity"/>
    <property type="evidence" value="ECO:0007669"/>
    <property type="project" value="UniProtKB-KW"/>
</dbReference>